<protein>
    <recommendedName>
        <fullName evidence="19">TNF receptor-associated factor</fullName>
    </recommendedName>
</protein>
<reference evidence="17 18" key="1">
    <citation type="journal article" date="2023" name="Sci. Data">
        <title>Genome assembly of the Korean intertidal mud-creeper Batillaria attramentaria.</title>
        <authorList>
            <person name="Patra A.K."/>
            <person name="Ho P.T."/>
            <person name="Jun S."/>
            <person name="Lee S.J."/>
            <person name="Kim Y."/>
            <person name="Won Y.J."/>
        </authorList>
    </citation>
    <scope>NUCLEOTIDE SEQUENCE [LARGE SCALE GENOMIC DNA]</scope>
    <source>
        <strain evidence="17">Wonlab-2016</strain>
    </source>
</reference>
<evidence type="ECO:0000256" key="11">
    <source>
        <dbReference type="PROSITE-ProRule" id="PRU00207"/>
    </source>
</evidence>
<feature type="coiled-coil region" evidence="12">
    <location>
        <begin position="303"/>
        <end position="392"/>
    </location>
</feature>
<evidence type="ECO:0000256" key="7">
    <source>
        <dbReference type="ARBA" id="ARBA00022771"/>
    </source>
</evidence>
<dbReference type="Gene3D" id="3.30.40.10">
    <property type="entry name" value="Zinc/RING finger domain, C3HC4 (zinc finger)"/>
    <property type="match status" value="2"/>
</dbReference>
<evidence type="ECO:0000256" key="3">
    <source>
        <dbReference type="ARBA" id="ARBA00022499"/>
    </source>
</evidence>
<dbReference type="SUPFAM" id="SSF57953">
    <property type="entry name" value="Trimerization domain of TRAF"/>
    <property type="match status" value="1"/>
</dbReference>
<dbReference type="SMART" id="SM00061">
    <property type="entry name" value="MATH"/>
    <property type="match status" value="1"/>
</dbReference>
<dbReference type="Pfam" id="PF21355">
    <property type="entry name" value="TRAF-mep_MATH"/>
    <property type="match status" value="1"/>
</dbReference>
<dbReference type="SUPFAM" id="SSF57850">
    <property type="entry name" value="RING/U-box"/>
    <property type="match status" value="1"/>
</dbReference>
<dbReference type="GO" id="GO:0008270">
    <property type="term" value="F:zinc ion binding"/>
    <property type="evidence" value="ECO:0007669"/>
    <property type="project" value="UniProtKB-KW"/>
</dbReference>
<keyword evidence="7 11" id="KW-0863">Zinc-finger</keyword>
<name>A0ABD0JTN3_9CAEN</name>
<evidence type="ECO:0008006" key="19">
    <source>
        <dbReference type="Google" id="ProtNLM"/>
    </source>
</evidence>
<feature type="domain" description="TRAF-type" evidence="16">
    <location>
        <begin position="152"/>
        <end position="198"/>
    </location>
</feature>
<organism evidence="17 18">
    <name type="scientific">Batillaria attramentaria</name>
    <dbReference type="NCBI Taxonomy" id="370345"/>
    <lineage>
        <taxon>Eukaryota</taxon>
        <taxon>Metazoa</taxon>
        <taxon>Spiralia</taxon>
        <taxon>Lophotrochozoa</taxon>
        <taxon>Mollusca</taxon>
        <taxon>Gastropoda</taxon>
        <taxon>Caenogastropoda</taxon>
        <taxon>Sorbeoconcha</taxon>
        <taxon>Cerithioidea</taxon>
        <taxon>Batillariidae</taxon>
        <taxon>Batillaria</taxon>
    </lineage>
</organism>
<keyword evidence="18" id="KW-1185">Reference proteome</keyword>
<dbReference type="PIRSF" id="PIRSF015614">
    <property type="entry name" value="TRAF"/>
    <property type="match status" value="1"/>
</dbReference>
<feature type="domain" description="TRAF-type" evidence="16">
    <location>
        <begin position="205"/>
        <end position="255"/>
    </location>
</feature>
<evidence type="ECO:0000256" key="6">
    <source>
        <dbReference type="ARBA" id="ARBA00022737"/>
    </source>
</evidence>
<dbReference type="InterPro" id="IPR012227">
    <property type="entry name" value="TNF_rcpt-assoc_TRAF_met"/>
</dbReference>
<evidence type="ECO:0000256" key="2">
    <source>
        <dbReference type="ARBA" id="ARBA00022490"/>
    </source>
</evidence>
<dbReference type="Pfam" id="PF02176">
    <property type="entry name" value="zf-TRAF"/>
    <property type="match status" value="1"/>
</dbReference>
<keyword evidence="9" id="KW-0832">Ubl conjugation</keyword>
<evidence type="ECO:0000256" key="8">
    <source>
        <dbReference type="ARBA" id="ARBA00022833"/>
    </source>
</evidence>
<dbReference type="Proteomes" id="UP001519460">
    <property type="component" value="Unassembled WGS sequence"/>
</dbReference>
<dbReference type="PANTHER" id="PTHR10131:SF21">
    <property type="entry name" value="TNF RECEPTOR-ASSOCIATED FACTOR 2"/>
    <property type="match status" value="1"/>
</dbReference>
<evidence type="ECO:0000259" key="14">
    <source>
        <dbReference type="PROSITE" id="PS50089"/>
    </source>
</evidence>
<evidence type="ECO:0000259" key="15">
    <source>
        <dbReference type="PROSITE" id="PS50144"/>
    </source>
</evidence>
<dbReference type="InterPro" id="IPR002083">
    <property type="entry name" value="MATH/TRAF_dom"/>
</dbReference>
<dbReference type="PANTHER" id="PTHR10131">
    <property type="entry name" value="TNF RECEPTOR ASSOCIATED FACTOR"/>
    <property type="match status" value="1"/>
</dbReference>
<keyword evidence="2" id="KW-0963">Cytoplasm</keyword>
<feature type="region of interest" description="Disordered" evidence="13">
    <location>
        <begin position="1"/>
        <end position="20"/>
    </location>
</feature>
<feature type="domain" description="RING-type" evidence="14">
    <location>
        <begin position="39"/>
        <end position="79"/>
    </location>
</feature>
<dbReference type="EMBL" id="JACVVK020000325">
    <property type="protein sequence ID" value="KAK7478445.1"/>
    <property type="molecule type" value="Genomic_DNA"/>
</dbReference>
<evidence type="ECO:0000259" key="16">
    <source>
        <dbReference type="PROSITE" id="PS50145"/>
    </source>
</evidence>
<keyword evidence="3" id="KW-1017">Isopeptide bond</keyword>
<feature type="zinc finger region" description="TRAF-type" evidence="11">
    <location>
        <begin position="152"/>
        <end position="198"/>
    </location>
</feature>
<comment type="caution">
    <text evidence="17">The sequence shown here is derived from an EMBL/GenBank/DDBJ whole genome shotgun (WGS) entry which is preliminary data.</text>
</comment>
<dbReference type="InterPro" id="IPR013083">
    <property type="entry name" value="Znf_RING/FYVE/PHD"/>
</dbReference>
<evidence type="ECO:0000313" key="18">
    <source>
        <dbReference type="Proteomes" id="UP001519460"/>
    </source>
</evidence>
<sequence length="587" mass="67004">MAAEGDSGGNTPTNSLPPPGTGGYPLEIFSSGFDHKFVCSHCKRILRDPLQSYCGHRFCRICCQELLGEGQTVPCVECQEDQITDTEFSMLSQDQLLFLGIHFNILVVLYEKCGVQMFPDNAVKREMARMPTKCIHPYCTWSGIFKEYETQHEKNCPHRPQPCPACGAGVSRVLMEQHQEMECPQRKIRCDHCLQEISAASREHHANECQQYPLRCEACDKCNIPRYKMKDHKERECPKRIIQCPMGCSEQLTMDIFHEHLTINLAEHTAWLMDQMLQLEQRVQSLPVSVATPSSLDSIVTAINGLEQKTTELSRQIEELSQGDLLRQQVTDTVDRVNMMDQVMPVLHREIEQLLRSLEQMETRAHADRLRIQQLTTSVEQLTGQVRSLERTIALKDASIAEHEVRMQALEFARYDGTLLWKISDFDRKRRDAVSGKVTSIYSPAFYTGVVGYKMCARIYPNGDGMGKNSHLSLFFVLMRGHYDSLLPWPFQQKVTLMLIDQKYREHVIDAFRPDPTSSSFKRPTTEMNIASGCPVFIPLAKLTNQQFGYLKDNTMFIKIIVETEGLDKYTEFNPLKGPLPNAAPPQ</sequence>
<keyword evidence="4" id="KW-0053">Apoptosis</keyword>
<evidence type="ECO:0000256" key="9">
    <source>
        <dbReference type="ARBA" id="ARBA00022843"/>
    </source>
</evidence>
<feature type="domain" description="MATH" evidence="15">
    <location>
        <begin position="416"/>
        <end position="562"/>
    </location>
</feature>
<dbReference type="InterPro" id="IPR001293">
    <property type="entry name" value="Znf_TRAF"/>
</dbReference>
<dbReference type="FunFam" id="2.60.210.10:FF:000001">
    <property type="entry name" value="TNF receptor-associated factor"/>
    <property type="match status" value="1"/>
</dbReference>
<keyword evidence="6" id="KW-0677">Repeat</keyword>
<proteinExistence type="predicted"/>
<dbReference type="SUPFAM" id="SSF49599">
    <property type="entry name" value="TRAF domain-like"/>
    <property type="match status" value="1"/>
</dbReference>
<evidence type="ECO:0000256" key="12">
    <source>
        <dbReference type="SAM" id="Coils"/>
    </source>
</evidence>
<evidence type="ECO:0000256" key="10">
    <source>
        <dbReference type="ARBA" id="ARBA00023054"/>
    </source>
</evidence>
<dbReference type="InterPro" id="IPR001841">
    <property type="entry name" value="Znf_RING"/>
</dbReference>
<dbReference type="GO" id="GO:0006915">
    <property type="term" value="P:apoptotic process"/>
    <property type="evidence" value="ECO:0007669"/>
    <property type="project" value="UniProtKB-KW"/>
</dbReference>
<evidence type="ECO:0000256" key="4">
    <source>
        <dbReference type="ARBA" id="ARBA00022703"/>
    </source>
</evidence>
<evidence type="ECO:0000313" key="17">
    <source>
        <dbReference type="EMBL" id="KAK7478445.1"/>
    </source>
</evidence>
<dbReference type="InterPro" id="IPR008974">
    <property type="entry name" value="TRAF-like"/>
</dbReference>
<dbReference type="InterPro" id="IPR049342">
    <property type="entry name" value="TRAF1-6_MATH_dom"/>
</dbReference>
<dbReference type="PROSITE" id="PS50089">
    <property type="entry name" value="ZF_RING_2"/>
    <property type="match status" value="1"/>
</dbReference>
<keyword evidence="5 11" id="KW-0479">Metal-binding</keyword>
<accession>A0ABD0JTN3</accession>
<evidence type="ECO:0000256" key="1">
    <source>
        <dbReference type="ARBA" id="ARBA00004496"/>
    </source>
</evidence>
<dbReference type="Gene3D" id="2.60.210.10">
    <property type="entry name" value="Apoptosis, Tumor Necrosis Factor Receptor Associated Protein 2, Chain A"/>
    <property type="match status" value="1"/>
</dbReference>
<dbReference type="PROSITE" id="PS50145">
    <property type="entry name" value="ZF_TRAF"/>
    <property type="match status" value="2"/>
</dbReference>
<keyword evidence="8 11" id="KW-0862">Zinc</keyword>
<gene>
    <name evidence="17" type="ORF">BaRGS_00030291</name>
</gene>
<dbReference type="PROSITE" id="PS50144">
    <property type="entry name" value="MATH"/>
    <property type="match status" value="1"/>
</dbReference>
<evidence type="ECO:0000256" key="13">
    <source>
        <dbReference type="SAM" id="MobiDB-lite"/>
    </source>
</evidence>
<dbReference type="GO" id="GO:0005737">
    <property type="term" value="C:cytoplasm"/>
    <property type="evidence" value="ECO:0007669"/>
    <property type="project" value="UniProtKB-SubCell"/>
</dbReference>
<feature type="zinc finger region" description="TRAF-type" evidence="11">
    <location>
        <begin position="205"/>
        <end position="255"/>
    </location>
</feature>
<comment type="subcellular location">
    <subcellularLocation>
        <location evidence="1">Cytoplasm</location>
    </subcellularLocation>
</comment>
<keyword evidence="10 12" id="KW-0175">Coiled coil</keyword>
<dbReference type="AlphaFoldDB" id="A0ABD0JTN3"/>
<evidence type="ECO:0000256" key="5">
    <source>
        <dbReference type="ARBA" id="ARBA00022723"/>
    </source>
</evidence>